<accession>A0A090L7K4</accession>
<evidence type="ECO:0000313" key="3">
    <source>
        <dbReference type="Proteomes" id="UP000035682"/>
    </source>
</evidence>
<sequence length="108" mass="12560">MDKQTLKENCCKLVNTEFLTPLEERPVALKPDFYLHALGRTSPIDFKSLHESETPSPEKKNEKPTNVPKPDVVIKPLTSIEFDEDKFLREEENKRRNKLNNIKGILKK</sequence>
<name>A0A090L7K4_STRRB</name>
<dbReference type="GeneID" id="36378125"/>
<dbReference type="Proteomes" id="UP000035682">
    <property type="component" value="Unplaced"/>
</dbReference>
<feature type="compositionally biased region" description="Basic and acidic residues" evidence="1">
    <location>
        <begin position="47"/>
        <end position="63"/>
    </location>
</feature>
<keyword evidence="3" id="KW-1185">Reference proteome</keyword>
<evidence type="ECO:0000313" key="2">
    <source>
        <dbReference type="EMBL" id="CEF65761.1"/>
    </source>
</evidence>
<evidence type="ECO:0000256" key="1">
    <source>
        <dbReference type="SAM" id="MobiDB-lite"/>
    </source>
</evidence>
<gene>
    <name evidence="2 4 5" type="ORF">SRAE_2000043700</name>
</gene>
<reference evidence="4" key="2">
    <citation type="submission" date="2020-12" db="UniProtKB">
        <authorList>
            <consortium name="WormBaseParasite"/>
        </authorList>
    </citation>
    <scope>IDENTIFICATION</scope>
</reference>
<dbReference type="CTD" id="36378125"/>
<reference evidence="2 3" key="1">
    <citation type="submission" date="2014-09" db="EMBL/GenBank/DDBJ databases">
        <authorList>
            <person name="Martin A.A."/>
        </authorList>
    </citation>
    <scope>NUCLEOTIDE SEQUENCE</scope>
    <source>
        <strain evidence="3">ED321</strain>
        <strain evidence="2">ED321 Heterogonic</strain>
    </source>
</reference>
<feature type="region of interest" description="Disordered" evidence="1">
    <location>
        <begin position="45"/>
        <end position="71"/>
    </location>
</feature>
<evidence type="ECO:0000313" key="5">
    <source>
        <dbReference type="WormBase" id="SRAE_2000043700"/>
    </source>
</evidence>
<dbReference type="WBParaSite" id="SRAE_2000043700.1">
    <property type="protein sequence ID" value="SRAE_2000043700.1"/>
    <property type="gene ID" value="WBGene00260631"/>
</dbReference>
<dbReference type="AlphaFoldDB" id="A0A090L7K4"/>
<evidence type="ECO:0000313" key="4">
    <source>
        <dbReference type="WBParaSite" id="SRAE_2000043700.1"/>
    </source>
</evidence>
<organism evidence="2">
    <name type="scientific">Strongyloides ratti</name>
    <name type="common">Parasitic roundworm</name>
    <dbReference type="NCBI Taxonomy" id="34506"/>
    <lineage>
        <taxon>Eukaryota</taxon>
        <taxon>Metazoa</taxon>
        <taxon>Ecdysozoa</taxon>
        <taxon>Nematoda</taxon>
        <taxon>Chromadorea</taxon>
        <taxon>Rhabditida</taxon>
        <taxon>Tylenchina</taxon>
        <taxon>Panagrolaimomorpha</taxon>
        <taxon>Strongyloidoidea</taxon>
        <taxon>Strongyloididae</taxon>
        <taxon>Strongyloides</taxon>
    </lineage>
</organism>
<dbReference type="RefSeq" id="XP_024504961.1">
    <property type="nucleotide sequence ID" value="XM_024651267.1"/>
</dbReference>
<proteinExistence type="predicted"/>
<protein>
    <submittedName>
        <fullName evidence="2 4">Uncharacterized protein</fullName>
    </submittedName>
</protein>
<dbReference type="EMBL" id="LN609529">
    <property type="protein sequence ID" value="CEF65761.1"/>
    <property type="molecule type" value="Genomic_DNA"/>
</dbReference>
<dbReference type="WormBase" id="SRAE_2000043700">
    <property type="protein sequence ID" value="SRP03607"/>
    <property type="gene ID" value="WBGene00260631"/>
</dbReference>